<dbReference type="GeneTree" id="ENSGT00940000159595"/>
<dbReference type="Gene3D" id="3.30.70.141">
    <property type="entry name" value="Nucleoside diphosphate kinase-like domain"/>
    <property type="match status" value="1"/>
</dbReference>
<reference evidence="2" key="5">
    <citation type="submission" date="2025-09" db="UniProtKB">
        <authorList>
            <consortium name="Ensembl"/>
        </authorList>
    </citation>
    <scope>IDENTIFICATION</scope>
</reference>
<dbReference type="InterPro" id="IPR036850">
    <property type="entry name" value="NDK-like_dom_sf"/>
</dbReference>
<dbReference type="CDD" id="cd22970">
    <property type="entry name" value="DD_NDKH5-like"/>
    <property type="match status" value="1"/>
</dbReference>
<name>A0A4W4DXY1_ELEEL</name>
<dbReference type="PANTHER" id="PTHR46161">
    <property type="entry name" value="NUCLEOSIDE DIPHOSPHATE KINASE"/>
    <property type="match status" value="1"/>
</dbReference>
<proteinExistence type="inferred from homology"/>
<dbReference type="Proteomes" id="UP000314983">
    <property type="component" value="Chromosome 12"/>
</dbReference>
<reference evidence="2" key="4">
    <citation type="submission" date="2025-08" db="UniProtKB">
        <authorList>
            <consortium name="Ensembl"/>
        </authorList>
    </citation>
    <scope>IDENTIFICATION</scope>
</reference>
<dbReference type="GO" id="GO:0005929">
    <property type="term" value="C:cilium"/>
    <property type="evidence" value="ECO:0007669"/>
    <property type="project" value="TreeGrafter"/>
</dbReference>
<reference evidence="2" key="3">
    <citation type="submission" date="2020-05" db="EMBL/GenBank/DDBJ databases">
        <title>Electrophorus electricus (electric eel) genome, fEleEle1, primary haplotype.</title>
        <authorList>
            <person name="Myers G."/>
            <person name="Meyer A."/>
            <person name="Fedrigo O."/>
            <person name="Formenti G."/>
            <person name="Rhie A."/>
            <person name="Tracey A."/>
            <person name="Sims Y."/>
            <person name="Jarvis E.D."/>
        </authorList>
    </citation>
    <scope>NUCLEOTIDE SEQUENCE [LARGE SCALE GENOMIC DNA]</scope>
</reference>
<dbReference type="Pfam" id="PF05186">
    <property type="entry name" value="Dpy-30"/>
    <property type="match status" value="1"/>
</dbReference>
<dbReference type="SUPFAM" id="SSF54919">
    <property type="entry name" value="Nucleoside diphosphate kinase, NDK"/>
    <property type="match status" value="1"/>
</dbReference>
<evidence type="ECO:0000256" key="1">
    <source>
        <dbReference type="ARBA" id="ARBA00008142"/>
    </source>
</evidence>
<dbReference type="GO" id="GO:1902176">
    <property type="term" value="P:negative regulation of oxidative stress-induced intrinsic apoptotic signaling pathway"/>
    <property type="evidence" value="ECO:0007669"/>
    <property type="project" value="TreeGrafter"/>
</dbReference>
<keyword evidence="3" id="KW-1185">Reference proteome</keyword>
<sequence>MHYQQTPKLHLSSPHIFVERTLALIKPDAADKAEEIESIILRSGFTVLQRKPCDPFIWLADWLMKNNPNKPSISSGTEIQNEA</sequence>
<dbReference type="AlphaFoldDB" id="A0A4W4DXY1"/>
<dbReference type="GO" id="GO:0003341">
    <property type="term" value="P:cilium movement"/>
    <property type="evidence" value="ECO:0007669"/>
    <property type="project" value="TreeGrafter"/>
</dbReference>
<evidence type="ECO:0000313" key="3">
    <source>
        <dbReference type="Proteomes" id="UP000314983"/>
    </source>
</evidence>
<comment type="similarity">
    <text evidence="1">Belongs to the NDK family.</text>
</comment>
<evidence type="ECO:0000313" key="2">
    <source>
        <dbReference type="Ensembl" id="ENSEEEP00000004339.2"/>
    </source>
</evidence>
<gene>
    <name evidence="2" type="primary">nme5</name>
</gene>
<dbReference type="PANTHER" id="PTHR46161:SF1">
    <property type="entry name" value="NUCLEOSIDE DIPHOSPHATE KINASE HOMOLOG 5"/>
    <property type="match status" value="1"/>
</dbReference>
<protein>
    <submittedName>
        <fullName evidence="2">NME/NM23 family member 5</fullName>
    </submittedName>
</protein>
<organism evidence="2 3">
    <name type="scientific">Electrophorus electricus</name>
    <name type="common">Electric eel</name>
    <name type="synonym">Gymnotus electricus</name>
    <dbReference type="NCBI Taxonomy" id="8005"/>
    <lineage>
        <taxon>Eukaryota</taxon>
        <taxon>Metazoa</taxon>
        <taxon>Chordata</taxon>
        <taxon>Craniata</taxon>
        <taxon>Vertebrata</taxon>
        <taxon>Euteleostomi</taxon>
        <taxon>Actinopterygii</taxon>
        <taxon>Neopterygii</taxon>
        <taxon>Teleostei</taxon>
        <taxon>Ostariophysi</taxon>
        <taxon>Gymnotiformes</taxon>
        <taxon>Gymnotoidei</taxon>
        <taxon>Gymnotidae</taxon>
        <taxon>Electrophorus</taxon>
    </lineage>
</organism>
<dbReference type="InterPro" id="IPR007858">
    <property type="entry name" value="Dpy-30_motif"/>
</dbReference>
<dbReference type="Ensembl" id="ENSEEET00000004400.2">
    <property type="protein sequence ID" value="ENSEEEP00000004339.2"/>
    <property type="gene ID" value="ENSEEEG00000002250.2"/>
</dbReference>
<accession>A0A4W4DXY1</accession>
<reference evidence="3" key="1">
    <citation type="journal article" date="2014" name="Science">
        <title>Nonhuman genetics. Genomic basis for the convergent evolution of electric organs.</title>
        <authorList>
            <person name="Gallant J.R."/>
            <person name="Traeger L.L."/>
            <person name="Volkening J.D."/>
            <person name="Moffett H."/>
            <person name="Chen P.H."/>
            <person name="Novina C.D."/>
            <person name="Phillips G.N.Jr."/>
            <person name="Anand R."/>
            <person name="Wells G.B."/>
            <person name="Pinch M."/>
            <person name="Guth R."/>
            <person name="Unguez G.A."/>
            <person name="Albert J.S."/>
            <person name="Zakon H.H."/>
            <person name="Samanta M.P."/>
            <person name="Sussman M.R."/>
        </authorList>
    </citation>
    <scope>NUCLEOTIDE SEQUENCE [LARGE SCALE GENOMIC DNA]</scope>
</reference>
<reference evidence="3" key="2">
    <citation type="journal article" date="2017" name="Sci. Adv.">
        <title>A tail of two voltages: Proteomic comparison of the three electric organs of the electric eel.</title>
        <authorList>
            <person name="Traeger L.L."/>
            <person name="Sabat G."/>
            <person name="Barrett-Wilt G.A."/>
            <person name="Wells G.B."/>
            <person name="Sussman M.R."/>
        </authorList>
    </citation>
    <scope>NUCLEOTIDE SEQUENCE [LARGE SCALE GENOMIC DNA]</scope>
</reference>